<feature type="domain" description="PAS fold-4" evidence="3">
    <location>
        <begin position="30"/>
        <end position="87"/>
    </location>
</feature>
<dbReference type="PIRSF" id="PIRSF000087">
    <property type="entry name" value="PYP"/>
    <property type="match status" value="1"/>
</dbReference>
<dbReference type="Gene3D" id="3.30.450.20">
    <property type="entry name" value="PAS domain"/>
    <property type="match status" value="1"/>
</dbReference>
<proteinExistence type="predicted"/>
<reference evidence="4 5" key="1">
    <citation type="journal article" date="2010" name="Stand. Genomic Sci.">
        <title>Complete genome sequence of Haliangium ochraceum type strain (SMP-2).</title>
        <authorList>
            <consortium name="US DOE Joint Genome Institute (JGI-PGF)"/>
            <person name="Ivanova N."/>
            <person name="Daum C."/>
            <person name="Lang E."/>
            <person name="Abt B."/>
            <person name="Kopitz M."/>
            <person name="Saunders E."/>
            <person name="Lapidus A."/>
            <person name="Lucas S."/>
            <person name="Glavina Del Rio T."/>
            <person name="Nolan M."/>
            <person name="Tice H."/>
            <person name="Copeland A."/>
            <person name="Cheng J.F."/>
            <person name="Chen F."/>
            <person name="Bruce D."/>
            <person name="Goodwin L."/>
            <person name="Pitluck S."/>
            <person name="Mavromatis K."/>
            <person name="Pati A."/>
            <person name="Mikhailova N."/>
            <person name="Chen A."/>
            <person name="Palaniappan K."/>
            <person name="Land M."/>
            <person name="Hauser L."/>
            <person name="Chang Y.J."/>
            <person name="Jeffries C.D."/>
            <person name="Detter J.C."/>
            <person name="Brettin T."/>
            <person name="Rohde M."/>
            <person name="Goker M."/>
            <person name="Bristow J."/>
            <person name="Markowitz V."/>
            <person name="Eisen J.A."/>
            <person name="Hugenholtz P."/>
            <person name="Kyrpides N.C."/>
            <person name="Klenk H.P."/>
        </authorList>
    </citation>
    <scope>NUCLEOTIDE SEQUENCE [LARGE SCALE GENOMIC DNA]</scope>
    <source>
        <strain evidence="5">DSM 14365 / CIP 107738 / JCM 11303 / AJ 13395 / SMP-2</strain>
    </source>
</reference>
<dbReference type="GO" id="GO:0007602">
    <property type="term" value="P:phototransduction"/>
    <property type="evidence" value="ECO:0007669"/>
    <property type="project" value="InterPro"/>
</dbReference>
<evidence type="ECO:0000313" key="5">
    <source>
        <dbReference type="Proteomes" id="UP000001880"/>
    </source>
</evidence>
<evidence type="ECO:0000256" key="2">
    <source>
        <dbReference type="ARBA" id="ARBA00023170"/>
    </source>
</evidence>
<keyword evidence="1" id="KW-0157">Chromophore</keyword>
<dbReference type="OrthoDB" id="329226at2"/>
<dbReference type="RefSeq" id="WP_012830598.1">
    <property type="nucleotide sequence ID" value="NC_013440.1"/>
</dbReference>
<organism evidence="4 5">
    <name type="scientific">Haliangium ochraceum (strain DSM 14365 / JCM 11303 / SMP-2)</name>
    <dbReference type="NCBI Taxonomy" id="502025"/>
    <lineage>
        <taxon>Bacteria</taxon>
        <taxon>Pseudomonadati</taxon>
        <taxon>Myxococcota</taxon>
        <taxon>Polyangia</taxon>
        <taxon>Haliangiales</taxon>
        <taxon>Kofleriaceae</taxon>
        <taxon>Haliangium</taxon>
    </lineage>
</organism>
<dbReference type="AlphaFoldDB" id="D0LZM7"/>
<accession>D0LZM7</accession>
<dbReference type="InterPro" id="IPR035965">
    <property type="entry name" value="PAS-like_dom_sf"/>
</dbReference>
<dbReference type="Proteomes" id="UP000001880">
    <property type="component" value="Chromosome"/>
</dbReference>
<keyword evidence="5" id="KW-1185">Reference proteome</keyword>
<dbReference type="SUPFAM" id="SSF55785">
    <property type="entry name" value="PYP-like sensor domain (PAS domain)"/>
    <property type="match status" value="1"/>
</dbReference>
<evidence type="ECO:0000313" key="4">
    <source>
        <dbReference type="EMBL" id="ACY18006.1"/>
    </source>
</evidence>
<dbReference type="InterPro" id="IPR012130">
    <property type="entry name" value="PYP"/>
</dbReference>
<protein>
    <recommendedName>
        <fullName evidence="3">PAS fold-4 domain-containing protein</fullName>
    </recommendedName>
</protein>
<dbReference type="HOGENOM" id="CLU_142270_0_0_7"/>
<dbReference type="STRING" id="502025.Hoch_5523"/>
<dbReference type="eggNOG" id="COG0840">
    <property type="taxonomic scope" value="Bacteria"/>
</dbReference>
<dbReference type="Pfam" id="PF08448">
    <property type="entry name" value="PAS_4"/>
    <property type="match status" value="1"/>
</dbReference>
<evidence type="ECO:0000256" key="1">
    <source>
        <dbReference type="ARBA" id="ARBA00022991"/>
    </source>
</evidence>
<dbReference type="GO" id="GO:0009881">
    <property type="term" value="F:photoreceptor activity"/>
    <property type="evidence" value="ECO:0007669"/>
    <property type="project" value="InterPro"/>
</dbReference>
<keyword evidence="2" id="KW-0675">Receptor</keyword>
<dbReference type="InterPro" id="IPR013656">
    <property type="entry name" value="PAS_4"/>
</dbReference>
<dbReference type="EMBL" id="CP001804">
    <property type="protein sequence ID" value="ACY18006.1"/>
    <property type="molecule type" value="Genomic_DNA"/>
</dbReference>
<dbReference type="KEGG" id="hoh:Hoch_5523"/>
<sequence length="129" mass="14601">MSIEQAAERQLAFDDADLYDALNGYSAEALDSVAFGVVRMNSDMRVIAYNRAEAENSGLRPAQVLGKHVFLEVAPCLDNEMVAAQYRIQGDLDTQLDYVLAFFMRPTPVRLRLLKRAAHDWSYLCVKKR</sequence>
<gene>
    <name evidence="4" type="ordered locus">Hoch_5523</name>
</gene>
<evidence type="ECO:0000259" key="3">
    <source>
        <dbReference type="Pfam" id="PF08448"/>
    </source>
</evidence>
<name>D0LZM7_HALO1</name>